<dbReference type="Gene3D" id="3.40.50.1000">
    <property type="entry name" value="HAD superfamily/HAD-like"/>
    <property type="match status" value="1"/>
</dbReference>
<dbReference type="EMBL" id="JABXXR010000022">
    <property type="protein sequence ID" value="NVN39962.1"/>
    <property type="molecule type" value="Genomic_DNA"/>
</dbReference>
<evidence type="ECO:0000313" key="2">
    <source>
        <dbReference type="Proteomes" id="UP000585665"/>
    </source>
</evidence>
<dbReference type="SFLD" id="SFLDS00003">
    <property type="entry name" value="Haloacid_Dehalogenase"/>
    <property type="match status" value="1"/>
</dbReference>
<dbReference type="InterPro" id="IPR006439">
    <property type="entry name" value="HAD-SF_hydro_IA"/>
</dbReference>
<dbReference type="PANTHER" id="PTHR43481:SF4">
    <property type="entry name" value="GLYCEROL-1-PHOSPHATE PHOSPHOHYDROLASE 1-RELATED"/>
    <property type="match status" value="1"/>
</dbReference>
<comment type="caution">
    <text evidence="1">The sequence shown here is derived from an EMBL/GenBank/DDBJ whole genome shotgun (WGS) entry which is preliminary data.</text>
</comment>
<dbReference type="AlphaFoldDB" id="A0A850PDE3"/>
<protein>
    <submittedName>
        <fullName evidence="1">HAD-IA family hydrolase</fullName>
    </submittedName>
</protein>
<dbReference type="SUPFAM" id="SSF56784">
    <property type="entry name" value="HAD-like"/>
    <property type="match status" value="1"/>
</dbReference>
<gene>
    <name evidence="1" type="ORF">HUK82_05215</name>
</gene>
<keyword evidence="1" id="KW-0378">Hydrolase</keyword>
<accession>A0A850PDE3</accession>
<dbReference type="Proteomes" id="UP000585665">
    <property type="component" value="Unassembled WGS sequence"/>
</dbReference>
<dbReference type="InterPro" id="IPR051806">
    <property type="entry name" value="HAD-like_SPP"/>
</dbReference>
<dbReference type="PANTHER" id="PTHR43481">
    <property type="entry name" value="FRUCTOSE-1-PHOSPHATE PHOSPHATASE"/>
    <property type="match status" value="1"/>
</dbReference>
<organism evidence="1 2">
    <name type="scientific">Ameyamaea chiangmaiensis</name>
    <dbReference type="NCBI Taxonomy" id="442969"/>
    <lineage>
        <taxon>Bacteria</taxon>
        <taxon>Pseudomonadati</taxon>
        <taxon>Pseudomonadota</taxon>
        <taxon>Alphaproteobacteria</taxon>
        <taxon>Acetobacterales</taxon>
        <taxon>Acetobacteraceae</taxon>
        <taxon>Ameyamaea</taxon>
    </lineage>
</organism>
<reference evidence="1 2" key="1">
    <citation type="submission" date="2020-06" db="EMBL/GenBank/DDBJ databases">
        <title>Description of novel acetic acid bacteria.</title>
        <authorList>
            <person name="Sombolestani A."/>
        </authorList>
    </citation>
    <scope>NUCLEOTIDE SEQUENCE [LARGE SCALE GENOMIC DNA]</scope>
    <source>
        <strain evidence="1 2">LMG 27010</strain>
    </source>
</reference>
<dbReference type="NCBIfam" id="TIGR01509">
    <property type="entry name" value="HAD-SF-IA-v3"/>
    <property type="match status" value="1"/>
</dbReference>
<sequence length="289" mass="31643">MATGSRPRSGPCTRSWRCARHRYSSVSSAKILAVRSLRGYAPPYITAVRETNWSDSHRPRTRQEPDVTERPLFPDTPVDAFLFDMDGTILTSILATERVWTRWARHHGIDVNTFLPTIHGIRAIETIRRQNLPGVDPEAEARWLTEQELADTDGIAPVPGALAFLHSLPPDRWAVVTSAPRDLALRRIAVAGLPLPDVLVTADDVTRGKPAPDCFELGARRLGVDPRRCVVFEDAPAGIAAGKAAGAQVVVITHTHQHPVDTPFTAVPGYEHLRTAARADGTMSLVEIA</sequence>
<dbReference type="SFLD" id="SFLDG01129">
    <property type="entry name" value="C1.5:_HAD__Beta-PGM__Phosphata"/>
    <property type="match status" value="1"/>
</dbReference>
<keyword evidence="2" id="KW-1185">Reference proteome</keyword>
<dbReference type="InterPro" id="IPR023198">
    <property type="entry name" value="PGP-like_dom2"/>
</dbReference>
<dbReference type="Gene3D" id="1.10.150.240">
    <property type="entry name" value="Putative phosphatase, domain 2"/>
    <property type="match status" value="1"/>
</dbReference>
<proteinExistence type="predicted"/>
<dbReference type="GO" id="GO:0050308">
    <property type="term" value="F:sugar-phosphatase activity"/>
    <property type="evidence" value="ECO:0007669"/>
    <property type="project" value="TreeGrafter"/>
</dbReference>
<name>A0A850PDE3_9PROT</name>
<dbReference type="Pfam" id="PF00702">
    <property type="entry name" value="Hydrolase"/>
    <property type="match status" value="1"/>
</dbReference>
<dbReference type="InterPro" id="IPR036412">
    <property type="entry name" value="HAD-like_sf"/>
</dbReference>
<evidence type="ECO:0000313" key="1">
    <source>
        <dbReference type="EMBL" id="NVN39962.1"/>
    </source>
</evidence>
<dbReference type="InterPro" id="IPR023214">
    <property type="entry name" value="HAD_sf"/>
</dbReference>